<dbReference type="AlphaFoldDB" id="A0A7C8IA91"/>
<keyword evidence="11" id="KW-1185">Reference proteome</keyword>
<evidence type="ECO:0000313" key="11">
    <source>
        <dbReference type="Proteomes" id="UP000481861"/>
    </source>
</evidence>
<proteinExistence type="inferred from homology"/>
<dbReference type="EMBL" id="JAADJZ010000006">
    <property type="protein sequence ID" value="KAF2874408.1"/>
    <property type="molecule type" value="Genomic_DNA"/>
</dbReference>
<dbReference type="PANTHER" id="PTHR35041">
    <property type="entry name" value="MEDIATOR OF RNA POLYMERASE II TRANSCRIPTION SUBUNIT 1"/>
    <property type="match status" value="1"/>
</dbReference>
<feature type="region of interest" description="Disordered" evidence="8">
    <location>
        <begin position="460"/>
        <end position="485"/>
    </location>
</feature>
<feature type="compositionally biased region" description="Polar residues" evidence="8">
    <location>
        <begin position="1"/>
        <end position="12"/>
    </location>
</feature>
<dbReference type="InterPro" id="IPR019680">
    <property type="entry name" value="Mediator_Med1"/>
</dbReference>
<dbReference type="PANTHER" id="PTHR35041:SF4">
    <property type="entry name" value="MEDIATOR OF RNA POLYMERASE II TRANSCRIPTION SUBUNIT 1"/>
    <property type="match status" value="1"/>
</dbReference>
<feature type="compositionally biased region" description="Acidic residues" evidence="8">
    <location>
        <begin position="301"/>
        <end position="310"/>
    </location>
</feature>
<name>A0A7C8IA91_9PLEO</name>
<dbReference type="Proteomes" id="UP000481861">
    <property type="component" value="Unassembled WGS sequence"/>
</dbReference>
<comment type="function">
    <text evidence="7">Component of the Mediator complex, a coactivator involved in the regulated transcription of nearly all RNA polymerase II-dependent genes. Mediator functions as a bridge to convey information from gene-specific regulatory proteins to the basal RNA polymerase II transcription machinery. Mediator is recruited to promoters by direct interactions with regulatory proteins and serves as a scaffold for the assembly of a functional preinitiation complex with RNA polymerase II and the general transcription factors.</text>
</comment>
<protein>
    <recommendedName>
        <fullName evidence="7">Mediator of RNA polymerase II transcription subunit 1</fullName>
    </recommendedName>
    <alternativeName>
        <fullName evidence="7">Mediator complex subunit 1</fullName>
    </alternativeName>
</protein>
<evidence type="ECO:0000256" key="7">
    <source>
        <dbReference type="RuleBase" id="RU364059"/>
    </source>
</evidence>
<keyword evidence="4 7" id="KW-0010">Activator</keyword>
<evidence type="ECO:0000256" key="5">
    <source>
        <dbReference type="ARBA" id="ARBA00023163"/>
    </source>
</evidence>
<feature type="compositionally biased region" description="Low complexity" evidence="8">
    <location>
        <begin position="598"/>
        <end position="622"/>
    </location>
</feature>
<comment type="caution">
    <text evidence="10">The sequence shown here is derived from an EMBL/GenBank/DDBJ whole genome shotgun (WGS) entry which is preliminary data.</text>
</comment>
<sequence length="727" mass="77972">MATPTPSTNTPQKHLAAFSSPAPRSVPPMMNYDSPAVLTMLNEGSVGMGISMSGMGMSQLGLSASAMGRADEDERRRRLENIIATLKTKPGRVGEEGITALCKKEGLDVDREVLPDGSVMLTLIIGSETICDIPIRNGEIQSVNLQIASDGDEDMSFGASGSKILRKSLRPLPGQSKINLTLDRFSHNLDKLLRMDKLSAPENGGVNCYKAIFGVYKSLRKLFEHEKKMALALVEANAPFASLKAEREVLCKKSGRPRINSGDCMGLSLEYWMDRRHIIPPKVAPQPSSAKGKQKVAPDAAAEDEEDAYDDPSTNTIYSLTIECESSPSSMFTPIRISDAWLSDSIYKPADTDMSTLLLAPPQPDWLVPEPTYLQPPPTSHDDDSADPSAMTLDATPGRLPNIRFTARFNPPLILPLSVAVSLQQSVGLDMHTQDIRPTTFVGLALRPGDVDPGMMGLAGASTDEVRSTTSVVVPGSDGGEQRERVRTHANALCVPRTEYARAVEALPFQHPRQLVEMLPVLRQYAFVTSLLRGTFDKVEKAQPATPLSPPLTPKTAHGGEGTGDGKAEDAPLHLDVALSYAHPTPRLSFTIPHPSATSPAPLRLSTSPSSSSPSPSPPTALLSALLSRSSTTITDTDTAPPLRAIIEVHPNAELLVSEQNIVAVEGGLAGSATGGDILDVDAHVDMQRAAEAGERVKRIARALDVCQDVGVWGEWVRREVAVVRGA</sequence>
<feature type="region of interest" description="Disordered" evidence="8">
    <location>
        <begin position="281"/>
        <end position="313"/>
    </location>
</feature>
<dbReference type="GO" id="GO:0003712">
    <property type="term" value="F:transcription coregulator activity"/>
    <property type="evidence" value="ECO:0007669"/>
    <property type="project" value="InterPro"/>
</dbReference>
<dbReference type="Pfam" id="PF10744">
    <property type="entry name" value="Med1"/>
    <property type="match status" value="1"/>
</dbReference>
<feature type="domain" description="Mediator complex subunit Med1" evidence="9">
    <location>
        <begin position="80"/>
        <end position="536"/>
    </location>
</feature>
<reference evidence="10 11" key="1">
    <citation type="submission" date="2020-01" db="EMBL/GenBank/DDBJ databases">
        <authorList>
            <consortium name="DOE Joint Genome Institute"/>
            <person name="Haridas S."/>
            <person name="Albert R."/>
            <person name="Binder M."/>
            <person name="Bloem J."/>
            <person name="Labutti K."/>
            <person name="Salamov A."/>
            <person name="Andreopoulos B."/>
            <person name="Baker S.E."/>
            <person name="Barry K."/>
            <person name="Bills G."/>
            <person name="Bluhm B.H."/>
            <person name="Cannon C."/>
            <person name="Castanera R."/>
            <person name="Culley D.E."/>
            <person name="Daum C."/>
            <person name="Ezra D."/>
            <person name="Gonzalez J.B."/>
            <person name="Henrissat B."/>
            <person name="Kuo A."/>
            <person name="Liang C."/>
            <person name="Lipzen A."/>
            <person name="Lutzoni F."/>
            <person name="Magnuson J."/>
            <person name="Mondo S."/>
            <person name="Nolan M."/>
            <person name="Ohm R."/>
            <person name="Pangilinan J."/>
            <person name="Park H.-J.H."/>
            <person name="Ramirez L."/>
            <person name="Alfaro M."/>
            <person name="Sun H."/>
            <person name="Tritt A."/>
            <person name="Yoshinaga Y."/>
            <person name="Zwiers L.-H.L."/>
            <person name="Turgeon B.G."/>
            <person name="Goodwin S.B."/>
            <person name="Spatafora J.W."/>
            <person name="Crous P.W."/>
            <person name="Grigoriev I.V."/>
        </authorList>
    </citation>
    <scope>NUCLEOTIDE SEQUENCE [LARGE SCALE GENOMIC DNA]</scope>
    <source>
        <strain evidence="10 11">CBS 611.86</strain>
    </source>
</reference>
<dbReference type="OrthoDB" id="5310959at2759"/>
<feature type="region of interest" description="Disordered" evidence="8">
    <location>
        <begin position="541"/>
        <end position="569"/>
    </location>
</feature>
<evidence type="ECO:0000313" key="10">
    <source>
        <dbReference type="EMBL" id="KAF2874408.1"/>
    </source>
</evidence>
<comment type="similarity">
    <text evidence="2 7">Belongs to the Mediator complex subunit 1 family.</text>
</comment>
<keyword evidence="5 7" id="KW-0804">Transcription</keyword>
<keyword evidence="6 7" id="KW-0539">Nucleus</keyword>
<feature type="region of interest" description="Disordered" evidence="8">
    <location>
        <begin position="1"/>
        <end position="26"/>
    </location>
</feature>
<evidence type="ECO:0000256" key="8">
    <source>
        <dbReference type="SAM" id="MobiDB-lite"/>
    </source>
</evidence>
<organism evidence="10 11">
    <name type="scientific">Massariosphaeria phaeospora</name>
    <dbReference type="NCBI Taxonomy" id="100035"/>
    <lineage>
        <taxon>Eukaryota</taxon>
        <taxon>Fungi</taxon>
        <taxon>Dikarya</taxon>
        <taxon>Ascomycota</taxon>
        <taxon>Pezizomycotina</taxon>
        <taxon>Dothideomycetes</taxon>
        <taxon>Pleosporomycetidae</taxon>
        <taxon>Pleosporales</taxon>
        <taxon>Pleosporales incertae sedis</taxon>
        <taxon>Massariosphaeria</taxon>
    </lineage>
</organism>
<evidence type="ECO:0000256" key="2">
    <source>
        <dbReference type="ARBA" id="ARBA00006210"/>
    </source>
</evidence>
<keyword evidence="3 7" id="KW-0805">Transcription regulation</keyword>
<accession>A0A7C8IA91</accession>
<evidence type="ECO:0000259" key="9">
    <source>
        <dbReference type="Pfam" id="PF10744"/>
    </source>
</evidence>
<evidence type="ECO:0000256" key="3">
    <source>
        <dbReference type="ARBA" id="ARBA00023015"/>
    </source>
</evidence>
<evidence type="ECO:0000256" key="4">
    <source>
        <dbReference type="ARBA" id="ARBA00023159"/>
    </source>
</evidence>
<gene>
    <name evidence="10" type="ORF">BDV95DRAFT_487624</name>
</gene>
<feature type="region of interest" description="Disordered" evidence="8">
    <location>
        <begin position="590"/>
        <end position="622"/>
    </location>
</feature>
<dbReference type="GO" id="GO:0045944">
    <property type="term" value="P:positive regulation of transcription by RNA polymerase II"/>
    <property type="evidence" value="ECO:0007669"/>
    <property type="project" value="UniProtKB-ARBA"/>
</dbReference>
<evidence type="ECO:0000256" key="6">
    <source>
        <dbReference type="ARBA" id="ARBA00023242"/>
    </source>
</evidence>
<evidence type="ECO:0000256" key="1">
    <source>
        <dbReference type="ARBA" id="ARBA00004123"/>
    </source>
</evidence>
<dbReference type="GO" id="GO:0016592">
    <property type="term" value="C:mediator complex"/>
    <property type="evidence" value="ECO:0007669"/>
    <property type="project" value="InterPro"/>
</dbReference>
<comment type="subcellular location">
    <subcellularLocation>
        <location evidence="1 7">Nucleus</location>
    </subcellularLocation>
</comment>